<evidence type="ECO:0000313" key="6">
    <source>
        <dbReference type="EMBL" id="TMV09338.1"/>
    </source>
</evidence>
<dbReference type="SUPFAM" id="SSF52540">
    <property type="entry name" value="P-loop containing nucleoside triphosphate hydrolases"/>
    <property type="match status" value="1"/>
</dbReference>
<dbReference type="InterPro" id="IPR003439">
    <property type="entry name" value="ABC_transporter-like_ATP-bd"/>
</dbReference>
<evidence type="ECO:0000256" key="4">
    <source>
        <dbReference type="ARBA" id="ARBA00022840"/>
    </source>
</evidence>
<dbReference type="InterPro" id="IPR003593">
    <property type="entry name" value="AAA+_ATPase"/>
</dbReference>
<reference evidence="6 7" key="1">
    <citation type="submission" date="2019-05" db="EMBL/GenBank/DDBJ databases">
        <title>Marivita sp. nov. isolated from sea sediment.</title>
        <authorList>
            <person name="Kim W."/>
        </authorList>
    </citation>
    <scope>NUCLEOTIDE SEQUENCE [LARGE SCALE GENOMIC DNA]</scope>
    <source>
        <strain evidence="6 7">CAU 1492</strain>
    </source>
</reference>
<proteinExistence type="inferred from homology"/>
<sequence length="358" mass="37866">MWRNTSAPTEPWHPRSRAGGRFSRGWAEDGICRSGNRASACTSGPLRSGRDARAGAQRFGRAFSLPALGPQCPGGGFTGLLCAYCGANGLARAWASCGTCYGARVEVNRIMALIEAARPSETSPVRVTLEDVSLAIDGRQVFERLSLDLTPGHVGLIGRNGAGKSQLLRMIAGLVTPDSGQVRVDGFDPAKDRRRATATIGFVFQNPDHALLFPTVIEELSFGPKAQGATKAQAEQVADDLLVRFGVPAWRDRLVHSLSQGQKHLLGLMAACTNGPKLLILDEVFAGLDLPTSRSLRHILNGLGMARIEANHDLAALAGCDRVLRIAGGAVGDDGAADPVIARYMSEMEALPLAPGAL</sequence>
<evidence type="ECO:0000313" key="7">
    <source>
        <dbReference type="Proteomes" id="UP001191082"/>
    </source>
</evidence>
<feature type="domain" description="ABC transporter" evidence="5">
    <location>
        <begin position="127"/>
        <end position="353"/>
    </location>
</feature>
<keyword evidence="7" id="KW-1185">Reference proteome</keyword>
<dbReference type="SMART" id="SM00382">
    <property type="entry name" value="AAA"/>
    <property type="match status" value="1"/>
</dbReference>
<dbReference type="PANTHER" id="PTHR43553">
    <property type="entry name" value="HEAVY METAL TRANSPORTER"/>
    <property type="match status" value="1"/>
</dbReference>
<evidence type="ECO:0000256" key="3">
    <source>
        <dbReference type="ARBA" id="ARBA00022741"/>
    </source>
</evidence>
<comment type="similarity">
    <text evidence="1">Belongs to the ABC transporter superfamily.</text>
</comment>
<dbReference type="Pfam" id="PF00005">
    <property type="entry name" value="ABC_tran"/>
    <property type="match status" value="1"/>
</dbReference>
<dbReference type="InterPro" id="IPR015856">
    <property type="entry name" value="ABC_transpr_CbiO/EcfA_su"/>
</dbReference>
<comment type="caution">
    <text evidence="6">The sequence shown here is derived from an EMBL/GenBank/DDBJ whole genome shotgun (WGS) entry which is preliminary data.</text>
</comment>
<evidence type="ECO:0000256" key="2">
    <source>
        <dbReference type="ARBA" id="ARBA00022448"/>
    </source>
</evidence>
<keyword evidence="3" id="KW-0547">Nucleotide-binding</keyword>
<name>A0ABY2X273_9RHOB</name>
<gene>
    <name evidence="6" type="ORF">FGK64_19835</name>
</gene>
<keyword evidence="4 6" id="KW-0067">ATP-binding</keyword>
<dbReference type="PROSITE" id="PS50893">
    <property type="entry name" value="ABC_TRANSPORTER_2"/>
    <property type="match status" value="1"/>
</dbReference>
<accession>A0ABY2X273</accession>
<protein>
    <submittedName>
        <fullName evidence="6">ABC transporter ATP-binding protein</fullName>
    </submittedName>
</protein>
<organism evidence="6 7">
    <name type="scientific">Arenibacterium halophilum</name>
    <dbReference type="NCBI Taxonomy" id="2583821"/>
    <lineage>
        <taxon>Bacteria</taxon>
        <taxon>Pseudomonadati</taxon>
        <taxon>Pseudomonadota</taxon>
        <taxon>Alphaproteobacteria</taxon>
        <taxon>Rhodobacterales</taxon>
        <taxon>Paracoccaceae</taxon>
        <taxon>Arenibacterium</taxon>
    </lineage>
</organism>
<dbReference type="Gene3D" id="3.40.50.300">
    <property type="entry name" value="P-loop containing nucleotide triphosphate hydrolases"/>
    <property type="match status" value="1"/>
</dbReference>
<dbReference type="CDD" id="cd03225">
    <property type="entry name" value="ABC_cobalt_CbiO_domain1"/>
    <property type="match status" value="1"/>
</dbReference>
<dbReference type="PANTHER" id="PTHR43553:SF24">
    <property type="entry name" value="ENERGY-COUPLING FACTOR TRANSPORTER ATP-BINDING PROTEIN ECFA1"/>
    <property type="match status" value="1"/>
</dbReference>
<dbReference type="GO" id="GO:0005524">
    <property type="term" value="F:ATP binding"/>
    <property type="evidence" value="ECO:0007669"/>
    <property type="project" value="UniProtKB-KW"/>
</dbReference>
<dbReference type="Proteomes" id="UP001191082">
    <property type="component" value="Unassembled WGS sequence"/>
</dbReference>
<evidence type="ECO:0000256" key="1">
    <source>
        <dbReference type="ARBA" id="ARBA00005417"/>
    </source>
</evidence>
<keyword evidence="2" id="KW-0813">Transport</keyword>
<dbReference type="InterPro" id="IPR050095">
    <property type="entry name" value="ECF_ABC_transporter_ATP-bd"/>
</dbReference>
<dbReference type="InterPro" id="IPR027417">
    <property type="entry name" value="P-loop_NTPase"/>
</dbReference>
<evidence type="ECO:0000259" key="5">
    <source>
        <dbReference type="PROSITE" id="PS50893"/>
    </source>
</evidence>
<dbReference type="EMBL" id="VCPC01000005">
    <property type="protein sequence ID" value="TMV09338.1"/>
    <property type="molecule type" value="Genomic_DNA"/>
</dbReference>